<keyword evidence="4" id="KW-0472">Membrane</keyword>
<evidence type="ECO:0000256" key="2">
    <source>
        <dbReference type="ARBA" id="ARBA00017835"/>
    </source>
</evidence>
<keyword evidence="6" id="KW-1185">Reference proteome</keyword>
<accession>A0A7J6PRS6</accession>
<feature type="non-terminal residue" evidence="5">
    <location>
        <position position="193"/>
    </location>
</feature>
<comment type="similarity">
    <text evidence="1">Belongs to the MTFP1 family.</text>
</comment>
<dbReference type="AlphaFoldDB" id="A0A7J6PRS6"/>
<evidence type="ECO:0000313" key="5">
    <source>
        <dbReference type="EMBL" id="KAF4698828.1"/>
    </source>
</evidence>
<dbReference type="Proteomes" id="UP000553632">
    <property type="component" value="Unassembled WGS sequence"/>
</dbReference>
<dbReference type="PANTHER" id="PTHR11001">
    <property type="entry name" value="MITOCHONDRIAL FISSION PROCESS PROTEIN 1"/>
    <property type="match status" value="1"/>
</dbReference>
<organism evidence="5 6">
    <name type="scientific">Perkinsus olseni</name>
    <name type="common">Perkinsus atlanticus</name>
    <dbReference type="NCBI Taxonomy" id="32597"/>
    <lineage>
        <taxon>Eukaryota</taxon>
        <taxon>Sar</taxon>
        <taxon>Alveolata</taxon>
        <taxon>Perkinsozoa</taxon>
        <taxon>Perkinsea</taxon>
        <taxon>Perkinsida</taxon>
        <taxon>Perkinsidae</taxon>
        <taxon>Perkinsus</taxon>
    </lineage>
</organism>
<evidence type="ECO:0000256" key="4">
    <source>
        <dbReference type="SAM" id="Phobius"/>
    </source>
</evidence>
<sequence length="193" mass="22358">RKARIEMCDFISSLLATARIKEKFSVLHDDEYNLRISTMFFHLGSKQDGSPIDLYRDTPVRLLGYANELGESFKYLISRPAYLTTYGVAIAYVLADTFDKTKRTERRQQWKVALDTLGWQMLASVAVPGLVINRVVWATRRAMQERELTNKLLPTFLGLACIPLIVTPIDRTIDWFFDSTIRKQRDWPKSEPH</sequence>
<evidence type="ECO:0000256" key="1">
    <source>
        <dbReference type="ARBA" id="ARBA00009224"/>
    </source>
</evidence>
<evidence type="ECO:0000313" key="6">
    <source>
        <dbReference type="Proteomes" id="UP000553632"/>
    </source>
</evidence>
<dbReference type="OMA" id="AINRICY"/>
<comment type="caution">
    <text evidence="5">The sequence shown here is derived from an EMBL/GenBank/DDBJ whole genome shotgun (WGS) entry which is preliminary data.</text>
</comment>
<feature type="transmembrane region" description="Helical" evidence="4">
    <location>
        <begin position="112"/>
        <end position="132"/>
    </location>
</feature>
<name>A0A7J6PRS6_PEROL</name>
<keyword evidence="4" id="KW-0812">Transmembrane</keyword>
<gene>
    <name evidence="5" type="primary">MTFP1_1</name>
    <name evidence="5" type="ORF">FOZ63_011887</name>
</gene>
<dbReference type="PANTHER" id="PTHR11001:SF2">
    <property type="entry name" value="MITOCHONDRIAL FISSION PROCESS PROTEIN 1"/>
    <property type="match status" value="1"/>
</dbReference>
<dbReference type="Pfam" id="PF10558">
    <property type="entry name" value="MTP18"/>
    <property type="match status" value="1"/>
</dbReference>
<feature type="transmembrane region" description="Helical" evidence="4">
    <location>
        <begin position="152"/>
        <end position="169"/>
    </location>
</feature>
<dbReference type="EMBL" id="JABANO010038270">
    <property type="protein sequence ID" value="KAF4698828.1"/>
    <property type="molecule type" value="Genomic_DNA"/>
</dbReference>
<dbReference type="GO" id="GO:0005739">
    <property type="term" value="C:mitochondrion"/>
    <property type="evidence" value="ECO:0007669"/>
    <property type="project" value="TreeGrafter"/>
</dbReference>
<dbReference type="GO" id="GO:0000266">
    <property type="term" value="P:mitochondrial fission"/>
    <property type="evidence" value="ECO:0007669"/>
    <property type="project" value="TreeGrafter"/>
</dbReference>
<protein>
    <recommendedName>
        <fullName evidence="2">Mitochondrial fission process protein 1</fullName>
    </recommendedName>
    <alternativeName>
        <fullName evidence="3">Mitochondrial 18 kDa protein</fullName>
    </alternativeName>
</protein>
<keyword evidence="4" id="KW-1133">Transmembrane helix</keyword>
<proteinExistence type="inferred from homology"/>
<dbReference type="InterPro" id="IPR019560">
    <property type="entry name" value="Mitochondrial_18_kDa_protein"/>
</dbReference>
<reference evidence="5 6" key="1">
    <citation type="submission" date="2020-04" db="EMBL/GenBank/DDBJ databases">
        <title>Perkinsus olseni comparative genomics.</title>
        <authorList>
            <person name="Bogema D.R."/>
        </authorList>
    </citation>
    <scope>NUCLEOTIDE SEQUENCE [LARGE SCALE GENOMIC DNA]</scope>
    <source>
        <strain evidence="5 6">ATCC PRA-207</strain>
    </source>
</reference>
<evidence type="ECO:0000256" key="3">
    <source>
        <dbReference type="ARBA" id="ARBA00029631"/>
    </source>
</evidence>